<keyword evidence="2" id="KW-1185">Reference proteome</keyword>
<dbReference type="Proteomes" id="UP000828048">
    <property type="component" value="Chromosome 4"/>
</dbReference>
<proteinExistence type="predicted"/>
<sequence length="483" mass="55399">MMKVLRSWSSSNSWGDNNGVGRRFKAIFYSTRTLTSRKLEDSLFNQISVAGDPRVSMCPILDQWVEGGRNVDISEIKALIKHLREYKRFKHALQLSEWMTHRWNFALSPGDIAVQLDLVSKVHGLEQAEKYFINIPGRLKTFKVYGALLNCYASKKSLETAEATMQKMRQFGILRKTLYYNVMLSLYSKMGKQENFNALIQEMEEKGISCYQSTLYIRLNAYAAVPDINGMENLLSLMEANRLVTIDWHAYIIAANGYMKAGITEKSLTMLKKSEQHINGRRVFAYEMLLTLYARLGKKDEMYRIWDLYKKIGKIHNSSYFRLISSLIKLDDLDGAENILLEWESVNTSFDFDIPGWLISAYFRKVHLEKAEACISRAIERGQHPTASAWDCLATEYYKDNQMTKAVETMKKAIAAPQCGWNLNRVTLKACVKYLKERGDTEVADKFTRFLADIANEINGNDLQVEENAHGATKLKLATAKLH</sequence>
<dbReference type="EMBL" id="CM037154">
    <property type="protein sequence ID" value="KAH7859532.1"/>
    <property type="molecule type" value="Genomic_DNA"/>
</dbReference>
<name>A0ACB7Z1W0_9ERIC</name>
<evidence type="ECO:0000313" key="2">
    <source>
        <dbReference type="Proteomes" id="UP000828048"/>
    </source>
</evidence>
<accession>A0ACB7Z1W0</accession>
<reference evidence="1 2" key="1">
    <citation type="journal article" date="2021" name="Hortic Res">
        <title>High-quality reference genome and annotation aids understanding of berry development for evergreen blueberry (Vaccinium darrowii).</title>
        <authorList>
            <person name="Yu J."/>
            <person name="Hulse-Kemp A.M."/>
            <person name="Babiker E."/>
            <person name="Staton M."/>
        </authorList>
    </citation>
    <scope>NUCLEOTIDE SEQUENCE [LARGE SCALE GENOMIC DNA]</scope>
    <source>
        <strain evidence="2">cv. NJ 8807/NJ 8810</strain>
        <tissue evidence="1">Young leaf</tissue>
    </source>
</reference>
<evidence type="ECO:0000313" key="1">
    <source>
        <dbReference type="EMBL" id="KAH7859532.1"/>
    </source>
</evidence>
<protein>
    <submittedName>
        <fullName evidence="1">Uncharacterized protein</fullName>
    </submittedName>
</protein>
<organism evidence="1 2">
    <name type="scientific">Vaccinium darrowii</name>
    <dbReference type="NCBI Taxonomy" id="229202"/>
    <lineage>
        <taxon>Eukaryota</taxon>
        <taxon>Viridiplantae</taxon>
        <taxon>Streptophyta</taxon>
        <taxon>Embryophyta</taxon>
        <taxon>Tracheophyta</taxon>
        <taxon>Spermatophyta</taxon>
        <taxon>Magnoliopsida</taxon>
        <taxon>eudicotyledons</taxon>
        <taxon>Gunneridae</taxon>
        <taxon>Pentapetalae</taxon>
        <taxon>asterids</taxon>
        <taxon>Ericales</taxon>
        <taxon>Ericaceae</taxon>
        <taxon>Vaccinioideae</taxon>
        <taxon>Vaccinieae</taxon>
        <taxon>Vaccinium</taxon>
    </lineage>
</organism>
<gene>
    <name evidence="1" type="ORF">Vadar_002242</name>
</gene>
<comment type="caution">
    <text evidence="1">The sequence shown here is derived from an EMBL/GenBank/DDBJ whole genome shotgun (WGS) entry which is preliminary data.</text>
</comment>